<dbReference type="InterPro" id="IPR011527">
    <property type="entry name" value="ABC1_TM_dom"/>
</dbReference>
<evidence type="ECO:0000256" key="2">
    <source>
        <dbReference type="ARBA" id="ARBA00009726"/>
    </source>
</evidence>
<feature type="domain" description="ABC transporter" evidence="11">
    <location>
        <begin position="404"/>
        <end position="629"/>
    </location>
</feature>
<keyword evidence="7" id="KW-0067">ATP-binding</keyword>
<keyword evidence="6" id="KW-0547">Nucleotide-binding</keyword>
<dbReference type="PROSITE" id="PS50929">
    <property type="entry name" value="ABC_TM1F"/>
    <property type="match status" value="2"/>
</dbReference>
<evidence type="ECO:0000256" key="7">
    <source>
        <dbReference type="ARBA" id="ARBA00022840"/>
    </source>
</evidence>
<keyword evidence="14" id="KW-1185">Reference proteome</keyword>
<dbReference type="PANTHER" id="PTHR24223:SF456">
    <property type="entry name" value="MULTIDRUG RESISTANCE-ASSOCIATED PROTEIN LETHAL(2)03659"/>
    <property type="match status" value="1"/>
</dbReference>
<dbReference type="SUPFAM" id="SSF52540">
    <property type="entry name" value="P-loop containing nucleoside triphosphate hydrolases"/>
    <property type="match status" value="2"/>
</dbReference>
<keyword evidence="8 10" id="KW-1133">Transmembrane helix</keyword>
<gene>
    <name evidence="13" type="ORF">SteCoe_2068</name>
</gene>
<dbReference type="CDD" id="cd03244">
    <property type="entry name" value="ABCC_MRP_domain2"/>
    <property type="match status" value="1"/>
</dbReference>
<evidence type="ECO:0000256" key="9">
    <source>
        <dbReference type="ARBA" id="ARBA00023136"/>
    </source>
</evidence>
<feature type="transmembrane region" description="Helical" evidence="10">
    <location>
        <begin position="197"/>
        <end position="217"/>
    </location>
</feature>
<feature type="transmembrane region" description="Helical" evidence="10">
    <location>
        <begin position="223"/>
        <end position="243"/>
    </location>
</feature>
<dbReference type="PROSITE" id="PS50893">
    <property type="entry name" value="ABC_TRANSPORTER_2"/>
    <property type="match status" value="2"/>
</dbReference>
<feature type="domain" description="ABC transmembrane type-1" evidence="12">
    <location>
        <begin position="682"/>
        <end position="910"/>
    </location>
</feature>
<evidence type="ECO:0000256" key="10">
    <source>
        <dbReference type="SAM" id="Phobius"/>
    </source>
</evidence>
<feature type="transmembrane region" description="Helical" evidence="10">
    <location>
        <begin position="80"/>
        <end position="103"/>
    </location>
</feature>
<comment type="subcellular location">
    <subcellularLocation>
        <location evidence="1">Membrane</location>
        <topology evidence="1">Multi-pass membrane protein</topology>
    </subcellularLocation>
</comment>
<feature type="transmembrane region" description="Helical" evidence="10">
    <location>
        <begin position="721"/>
        <end position="742"/>
    </location>
</feature>
<evidence type="ECO:0000256" key="8">
    <source>
        <dbReference type="ARBA" id="ARBA00022989"/>
    </source>
</evidence>
<sequence>MVALEYGRSSFLKDVFFTWVFKIMKFYRKSQPSKDNFPEMPVNLDLTLDTIELKNLWNQELVKPKPSFFRALFKVIGRDYGVCIFILCICQCQNVLQAILVKFLIDYISSPEKPLYEGVILSLAYITSGLIFCVFKNFSDYRAILLAARAKGLISRLISDKILKLDNYRLKKDNVEGKIFSVLGSDLESLDLISYTLYLFSSPLTILLAILAIYYLFGPTGLIGIGILLGHIPVIIIVCGLSVKYRLTSNECLDERLKLIRNIVDGIKTIKMFTWEDFFVSLISKKRRVEIIEQMKLNNLNVILQIGSLTGIGLAIYVTFYVHLNEGKTLELGKTYLLICLYFSSHINLVFLNSFAALISVQLSGVMKRVGEVLRLSEFTPKNESLCRKNSISIKRASYTYHKVEEDDKTETVPAETLLLRECLQNISIKLDPGDLLLIIGPVGSGKSSFLLALLGEIKMNTGNMLINGSISYASEDPWLISGSVKENILMDRDYDEVRYKKVIKTCALTKDLEMFRNSDETLVGDRGTTLSGGQKTRINLARAVYNETDIVLLDDPLSSVDPEVGNYMFKKCIKGLLKNKTVVLATHQKRFIQQADKILVLDDGNIEFFGSYEKLKKNKDLVDKYGESNQLIKLSKANSKNIGEAGFEKLLISEEESEDSLKNSTFWMYLKLGYKSIFVVIIVFLCVAIAQACFQMMLYWCSNSYKPWEPGNKDYYLNGLLYILICLYGSVIIVLLLEYSLTTFSNYELHNKSFKHLLYTFSVFYDKNPAGRIINRFSKDIANIDGSLIYYIVNTSLSLSLIFGNIIVPYNTIILPFWLALLFLIMKYISPIISRLKKLESICKAPFISSINSALKGLPTIRCLNLEDKFRAEFINTIDKHYQAFITYNTFMSFNRLYCDLTSFVVIILNVVIIVSIRDYVNTTMAAYSLATTINVLGFTSNFSKEVLELKSSLLSAQRLLEYTNLPIENKRAHNTKPYNIVRGGIKFEGLSMRYQPELPLVLKNLTLEIYPCEKIGIIGRTGSGKSSIIQMMFRLVEPESGTIFIDGYDYKNMNLNNLRQQISIIPQQAIIFDTTIWNNIDPYREYTENEILQALDAVKLKDYILQHKGGLDMEINSKGFALSAGQKQLLCICRTILKKSKIIIMDEATSNVDSDNDILIQEITKREFYKSTLIIIAHRLQSIISSDRILVMEEGECKCFDSPDILRKKDKITYFNTLLASAGIEILEKPEDSQ</sequence>
<dbReference type="CDD" id="cd03250">
    <property type="entry name" value="ABCC_MRP_domain1"/>
    <property type="match status" value="1"/>
</dbReference>
<dbReference type="Pfam" id="PF00664">
    <property type="entry name" value="ABC_membrane"/>
    <property type="match status" value="2"/>
</dbReference>
<evidence type="ECO:0000256" key="4">
    <source>
        <dbReference type="ARBA" id="ARBA00022692"/>
    </source>
</evidence>
<evidence type="ECO:0000256" key="6">
    <source>
        <dbReference type="ARBA" id="ARBA00022741"/>
    </source>
</evidence>
<dbReference type="GO" id="GO:0140359">
    <property type="term" value="F:ABC-type transporter activity"/>
    <property type="evidence" value="ECO:0007669"/>
    <property type="project" value="InterPro"/>
</dbReference>
<feature type="transmembrane region" description="Helical" evidence="10">
    <location>
        <begin position="789"/>
        <end position="808"/>
    </location>
</feature>
<dbReference type="GO" id="GO:0005524">
    <property type="term" value="F:ATP binding"/>
    <property type="evidence" value="ECO:0007669"/>
    <property type="project" value="UniProtKB-KW"/>
</dbReference>
<dbReference type="Pfam" id="PF00005">
    <property type="entry name" value="ABC_tran"/>
    <property type="match status" value="2"/>
</dbReference>
<dbReference type="OrthoDB" id="6500128at2759"/>
<dbReference type="PROSITE" id="PS00211">
    <property type="entry name" value="ABC_TRANSPORTER_1"/>
    <property type="match status" value="2"/>
</dbReference>
<dbReference type="InterPro" id="IPR003439">
    <property type="entry name" value="ABC_transporter-like_ATP-bd"/>
</dbReference>
<evidence type="ECO:0000259" key="12">
    <source>
        <dbReference type="PROSITE" id="PS50929"/>
    </source>
</evidence>
<dbReference type="InterPro" id="IPR027417">
    <property type="entry name" value="P-loop_NTPase"/>
</dbReference>
<feature type="transmembrane region" description="Helical" evidence="10">
    <location>
        <begin position="336"/>
        <end position="359"/>
    </location>
</feature>
<evidence type="ECO:0000313" key="13">
    <source>
        <dbReference type="EMBL" id="OMJ94726.1"/>
    </source>
</evidence>
<dbReference type="Proteomes" id="UP000187209">
    <property type="component" value="Unassembled WGS sequence"/>
</dbReference>
<evidence type="ECO:0000259" key="11">
    <source>
        <dbReference type="PROSITE" id="PS50893"/>
    </source>
</evidence>
<feature type="domain" description="ABC transmembrane type-1" evidence="12">
    <location>
        <begin position="82"/>
        <end position="322"/>
    </location>
</feature>
<dbReference type="GO" id="GO:0016020">
    <property type="term" value="C:membrane"/>
    <property type="evidence" value="ECO:0007669"/>
    <property type="project" value="UniProtKB-SubCell"/>
</dbReference>
<dbReference type="SUPFAM" id="SSF90123">
    <property type="entry name" value="ABC transporter transmembrane region"/>
    <property type="match status" value="2"/>
</dbReference>
<dbReference type="SMART" id="SM00382">
    <property type="entry name" value="AAA"/>
    <property type="match status" value="2"/>
</dbReference>
<dbReference type="Gene3D" id="1.20.1560.10">
    <property type="entry name" value="ABC transporter type 1, transmembrane domain"/>
    <property type="match status" value="2"/>
</dbReference>
<evidence type="ECO:0000256" key="3">
    <source>
        <dbReference type="ARBA" id="ARBA00022448"/>
    </source>
</evidence>
<organism evidence="13 14">
    <name type="scientific">Stentor coeruleus</name>
    <dbReference type="NCBI Taxonomy" id="5963"/>
    <lineage>
        <taxon>Eukaryota</taxon>
        <taxon>Sar</taxon>
        <taxon>Alveolata</taxon>
        <taxon>Ciliophora</taxon>
        <taxon>Postciliodesmatophora</taxon>
        <taxon>Heterotrichea</taxon>
        <taxon>Heterotrichida</taxon>
        <taxon>Stentoridae</taxon>
        <taxon>Stentor</taxon>
    </lineage>
</organism>
<dbReference type="InterPro" id="IPR036640">
    <property type="entry name" value="ABC1_TM_sf"/>
</dbReference>
<keyword evidence="4 10" id="KW-0812">Transmembrane</keyword>
<dbReference type="InterPro" id="IPR017871">
    <property type="entry name" value="ABC_transporter-like_CS"/>
</dbReference>
<dbReference type="FunFam" id="3.40.50.300:FF:000973">
    <property type="entry name" value="Multidrug resistance-associated protein 4"/>
    <property type="match status" value="1"/>
</dbReference>
<evidence type="ECO:0000256" key="1">
    <source>
        <dbReference type="ARBA" id="ARBA00004141"/>
    </source>
</evidence>
<dbReference type="AlphaFoldDB" id="A0A1R2D0F2"/>
<feature type="transmembrane region" description="Helical" evidence="10">
    <location>
        <begin position="898"/>
        <end position="918"/>
    </location>
</feature>
<dbReference type="InterPro" id="IPR003593">
    <property type="entry name" value="AAA+_ATPase"/>
</dbReference>
<keyword evidence="9 10" id="KW-0472">Membrane</keyword>
<evidence type="ECO:0000256" key="5">
    <source>
        <dbReference type="ARBA" id="ARBA00022737"/>
    </source>
</evidence>
<keyword evidence="3" id="KW-0813">Transport</keyword>
<keyword evidence="5" id="KW-0677">Repeat</keyword>
<accession>A0A1R2D0F2</accession>
<feature type="transmembrane region" description="Helical" evidence="10">
    <location>
        <begin position="814"/>
        <end position="831"/>
    </location>
</feature>
<reference evidence="13 14" key="1">
    <citation type="submission" date="2016-11" db="EMBL/GenBank/DDBJ databases">
        <title>The macronuclear genome of Stentor coeruleus: a giant cell with tiny introns.</title>
        <authorList>
            <person name="Slabodnick M."/>
            <person name="Ruby J.G."/>
            <person name="Reiff S.B."/>
            <person name="Swart E.C."/>
            <person name="Gosai S."/>
            <person name="Prabakaran S."/>
            <person name="Witkowska E."/>
            <person name="Larue G.E."/>
            <person name="Fisher S."/>
            <person name="Freeman R.M."/>
            <person name="Gunawardena J."/>
            <person name="Chu W."/>
            <person name="Stover N.A."/>
            <person name="Gregory B.D."/>
            <person name="Nowacki M."/>
            <person name="Derisi J."/>
            <person name="Roy S.W."/>
            <person name="Marshall W.F."/>
            <person name="Sood P."/>
        </authorList>
    </citation>
    <scope>NUCLEOTIDE SEQUENCE [LARGE SCALE GENOMIC DNA]</scope>
    <source>
        <strain evidence="13">WM001</strain>
    </source>
</reference>
<dbReference type="EMBL" id="MPUH01000022">
    <property type="protein sequence ID" value="OMJ94726.1"/>
    <property type="molecule type" value="Genomic_DNA"/>
</dbReference>
<evidence type="ECO:0000313" key="14">
    <source>
        <dbReference type="Proteomes" id="UP000187209"/>
    </source>
</evidence>
<dbReference type="Gene3D" id="3.40.50.300">
    <property type="entry name" value="P-loop containing nucleotide triphosphate hydrolases"/>
    <property type="match status" value="2"/>
</dbReference>
<dbReference type="InterPro" id="IPR050173">
    <property type="entry name" value="ABC_transporter_C-like"/>
</dbReference>
<dbReference type="GO" id="GO:0016887">
    <property type="term" value="F:ATP hydrolysis activity"/>
    <property type="evidence" value="ECO:0007669"/>
    <property type="project" value="InterPro"/>
</dbReference>
<protein>
    <submittedName>
        <fullName evidence="13">Uncharacterized protein</fullName>
    </submittedName>
</protein>
<name>A0A1R2D0F2_9CILI</name>
<comment type="similarity">
    <text evidence="2">Belongs to the ABC transporter superfamily. ABCC family. Conjugate transporter (TC 3.A.1.208) subfamily.</text>
</comment>
<dbReference type="FunFam" id="3.40.50.300:FF:000163">
    <property type="entry name" value="Multidrug resistance-associated protein member 4"/>
    <property type="match status" value="1"/>
</dbReference>
<feature type="transmembrane region" description="Helical" evidence="10">
    <location>
        <begin position="302"/>
        <end position="324"/>
    </location>
</feature>
<proteinExistence type="inferred from homology"/>
<feature type="transmembrane region" description="Helical" evidence="10">
    <location>
        <begin position="678"/>
        <end position="701"/>
    </location>
</feature>
<dbReference type="PANTHER" id="PTHR24223">
    <property type="entry name" value="ATP-BINDING CASSETTE SUB-FAMILY C"/>
    <property type="match status" value="1"/>
</dbReference>
<comment type="caution">
    <text evidence="13">The sequence shown here is derived from an EMBL/GenBank/DDBJ whole genome shotgun (WGS) entry which is preliminary data.</text>
</comment>
<feature type="transmembrane region" description="Helical" evidence="10">
    <location>
        <begin position="115"/>
        <end position="135"/>
    </location>
</feature>
<feature type="domain" description="ABC transporter" evidence="11">
    <location>
        <begin position="987"/>
        <end position="1221"/>
    </location>
</feature>